<feature type="non-terminal residue" evidence="2">
    <location>
        <position position="415"/>
    </location>
</feature>
<dbReference type="SUPFAM" id="SSF56112">
    <property type="entry name" value="Protein kinase-like (PK-like)"/>
    <property type="match status" value="1"/>
</dbReference>
<dbReference type="InterPro" id="IPR011009">
    <property type="entry name" value="Kinase-like_dom_sf"/>
</dbReference>
<evidence type="ECO:0008006" key="4">
    <source>
        <dbReference type="Google" id="ProtNLM"/>
    </source>
</evidence>
<dbReference type="Gene3D" id="1.10.510.10">
    <property type="entry name" value="Transferase(Phosphotransferase) domain 1"/>
    <property type="match status" value="1"/>
</dbReference>
<keyword evidence="3" id="KW-1185">Reference proteome</keyword>
<reference evidence="2" key="1">
    <citation type="submission" date="2020-05" db="EMBL/GenBank/DDBJ databases">
        <title>Phylogenomic resolution of chytrid fungi.</title>
        <authorList>
            <person name="Stajich J.E."/>
            <person name="Amses K."/>
            <person name="Simmons R."/>
            <person name="Seto K."/>
            <person name="Myers J."/>
            <person name="Bonds A."/>
            <person name="Quandt C.A."/>
            <person name="Barry K."/>
            <person name="Liu P."/>
            <person name="Grigoriev I."/>
            <person name="Longcore J.E."/>
            <person name="James T.Y."/>
        </authorList>
    </citation>
    <scope>NUCLEOTIDE SEQUENCE</scope>
    <source>
        <strain evidence="2">JEL0513</strain>
    </source>
</reference>
<feature type="region of interest" description="Disordered" evidence="1">
    <location>
        <begin position="94"/>
        <end position="122"/>
    </location>
</feature>
<feature type="compositionally biased region" description="Acidic residues" evidence="1">
    <location>
        <begin position="94"/>
        <end position="117"/>
    </location>
</feature>
<name>A0AAD5SSN0_9FUNG</name>
<protein>
    <recommendedName>
        <fullName evidence="4">Protein kinase domain-containing protein</fullName>
    </recommendedName>
</protein>
<dbReference type="AlphaFoldDB" id="A0AAD5SSN0"/>
<dbReference type="InterPro" id="IPR015661">
    <property type="entry name" value="Bub1/Mad3"/>
</dbReference>
<proteinExistence type="predicted"/>
<dbReference type="Proteomes" id="UP001211907">
    <property type="component" value="Unassembled WGS sequence"/>
</dbReference>
<comment type="caution">
    <text evidence="2">The sequence shown here is derived from an EMBL/GenBank/DDBJ whole genome shotgun (WGS) entry which is preliminary data.</text>
</comment>
<dbReference type="GO" id="GO:0000776">
    <property type="term" value="C:kinetochore"/>
    <property type="evidence" value="ECO:0007669"/>
    <property type="project" value="UniProtKB-ARBA"/>
</dbReference>
<evidence type="ECO:0000256" key="1">
    <source>
        <dbReference type="SAM" id="MobiDB-lite"/>
    </source>
</evidence>
<organism evidence="2 3">
    <name type="scientific">Physocladia obscura</name>
    <dbReference type="NCBI Taxonomy" id="109957"/>
    <lineage>
        <taxon>Eukaryota</taxon>
        <taxon>Fungi</taxon>
        <taxon>Fungi incertae sedis</taxon>
        <taxon>Chytridiomycota</taxon>
        <taxon>Chytridiomycota incertae sedis</taxon>
        <taxon>Chytridiomycetes</taxon>
        <taxon>Chytridiales</taxon>
        <taxon>Chytriomycetaceae</taxon>
        <taxon>Physocladia</taxon>
    </lineage>
</organism>
<evidence type="ECO:0000313" key="3">
    <source>
        <dbReference type="Proteomes" id="UP001211907"/>
    </source>
</evidence>
<gene>
    <name evidence="2" type="ORF">HK100_010186</name>
</gene>
<sequence>MEQTELKLEEMSGFVDFTKYPNPPVLRNALEEARLRVPDGGGLFQIQFGPSKFVRFRVVKKLSSNKTGSATSYVARELNSGLFAQKLVLDEQSQLDEDEAEDELSTDNDADNDENENENNKKSALQRQFILSVESPQSAWEFYVLKTLRNRCSEDRVRILTSIPNPVSCHLFADASCMRHEYCSEFSLYDAIAASSRAYGSGLGGGIEEILAAFWTIEAMRTIEAVHLAGFLHGAVNVRNIYVRLQQSVNMIGGPGHWDSKYDATGRNGWSLKGVSVQEWKQAIDLFAFPVEQNFLFDSESSQCWECVNGIPCKYEPDWFGVASVVHWMLFGKEIVVVSENIEGRTRPKFKVANKFMRSWQVSLWERLFDVLLNLENADGSVIENGTVDVASFMNDEEFADFASEFPPAIQLRAL</sequence>
<dbReference type="EMBL" id="JADGJH010005519">
    <property type="protein sequence ID" value="KAJ3080289.1"/>
    <property type="molecule type" value="Genomic_DNA"/>
</dbReference>
<dbReference type="PANTHER" id="PTHR14030">
    <property type="entry name" value="MITOTIC CHECKPOINT SERINE/THREONINE-PROTEIN KINASE BUB1"/>
    <property type="match status" value="1"/>
</dbReference>
<accession>A0AAD5SSN0</accession>
<evidence type="ECO:0000313" key="2">
    <source>
        <dbReference type="EMBL" id="KAJ3080289.1"/>
    </source>
</evidence>
<dbReference type="GO" id="GO:0007094">
    <property type="term" value="P:mitotic spindle assembly checkpoint signaling"/>
    <property type="evidence" value="ECO:0007669"/>
    <property type="project" value="InterPro"/>
</dbReference>